<feature type="compositionally biased region" description="Basic and acidic residues" evidence="7">
    <location>
        <begin position="149"/>
        <end position="164"/>
    </location>
</feature>
<keyword evidence="5" id="KW-0521">NADP</keyword>
<evidence type="ECO:0000256" key="6">
    <source>
        <dbReference type="ARBA" id="ARBA00023027"/>
    </source>
</evidence>
<evidence type="ECO:0000256" key="3">
    <source>
        <dbReference type="ARBA" id="ARBA00022679"/>
    </source>
</evidence>
<dbReference type="Proteomes" id="UP001328107">
    <property type="component" value="Unassembled WGS sequence"/>
</dbReference>
<dbReference type="Gene3D" id="3.40.50.10330">
    <property type="entry name" value="Probable inorganic polyphosphate/atp-NAD kinase, domain 1"/>
    <property type="match status" value="1"/>
</dbReference>
<dbReference type="GO" id="GO:0006741">
    <property type="term" value="P:NADP+ biosynthetic process"/>
    <property type="evidence" value="ECO:0007669"/>
    <property type="project" value="InterPro"/>
</dbReference>
<feature type="compositionally biased region" description="Basic and acidic residues" evidence="7">
    <location>
        <begin position="106"/>
        <end position="118"/>
    </location>
</feature>
<feature type="region of interest" description="Disordered" evidence="7">
    <location>
        <begin position="97"/>
        <end position="128"/>
    </location>
</feature>
<evidence type="ECO:0000313" key="9">
    <source>
        <dbReference type="Proteomes" id="UP001328107"/>
    </source>
</evidence>
<evidence type="ECO:0000256" key="7">
    <source>
        <dbReference type="SAM" id="MobiDB-lite"/>
    </source>
</evidence>
<dbReference type="InterPro" id="IPR017438">
    <property type="entry name" value="ATP-NAD_kinase_N"/>
</dbReference>
<accession>A0AAN5CXR2</accession>
<evidence type="ECO:0000313" key="8">
    <source>
        <dbReference type="EMBL" id="GMR51937.1"/>
    </source>
</evidence>
<feature type="region of interest" description="Disordered" evidence="7">
    <location>
        <begin position="142"/>
        <end position="170"/>
    </location>
</feature>
<reference evidence="9" key="1">
    <citation type="submission" date="2022-10" db="EMBL/GenBank/DDBJ databases">
        <title>Genome assembly of Pristionchus species.</title>
        <authorList>
            <person name="Yoshida K."/>
            <person name="Sommer R.J."/>
        </authorList>
    </citation>
    <scope>NUCLEOTIDE SEQUENCE [LARGE SCALE GENOMIC DNA]</scope>
    <source>
        <strain evidence="9">RS5460</strain>
    </source>
</reference>
<dbReference type="EMBL" id="BTRK01000005">
    <property type="protein sequence ID" value="GMR51937.1"/>
    <property type="molecule type" value="Genomic_DNA"/>
</dbReference>
<comment type="caution">
    <text evidence="8">The sequence shown here is derived from an EMBL/GenBank/DDBJ whole genome shotgun (WGS) entry which is preliminary data.</text>
</comment>
<dbReference type="EC" id="2.7.1.23" evidence="2"/>
<keyword evidence="4" id="KW-0418">Kinase</keyword>
<sequence length="508" mass="56434">MEVEVPVLISYKKLNRLIPAENPGVCRNKACLENYHDNLDRVNRHLEICEQKPECHVSRLINAIVRQHLNGAPNECDSFMEAFAKQWNVMMNPVEKEVVTPPESSGKPEQETDGDRMTIAEQTTTNSSDVKITADLTSFYESLSSPSTSKEEKRKASSSKDKNSRQTPYPLCKRMKQEKKALVVCKSTRWRHLAREYGTNGSILSDKELGKVLWSKNIDPVPLQIKEDQQRKAERRIVNQLTDGGMDVTTMDLASLPTELNEYALVVAAGGDGTFLTAASPVFDNTPVIGINTDPQGSEGHLCAGGKNPPTDLMSVINDKDTRWTRRSRIKVTVIGGKTNSDHPLLAVNDVLIADTHAYKTSYYDISIDGGPEMRQKSSGFLACTGTGSTAWYKAVNRISPDTIMRLHRALNLPIPALESRAKELAQQLNEELIQPPDSQDLFFVVREAVENATFSPCLHRGKATTIRLKSRSSDARVTLDGNRHIDFGLGTEVVLEIDPDYAITTLL</sequence>
<dbReference type="PANTHER" id="PTHR13158:SF4">
    <property type="entry name" value="NAD(+) KINASE"/>
    <property type="match status" value="1"/>
</dbReference>
<keyword evidence="3" id="KW-0808">Transferase</keyword>
<evidence type="ECO:0000256" key="5">
    <source>
        <dbReference type="ARBA" id="ARBA00022857"/>
    </source>
</evidence>
<name>A0AAN5CXR2_9BILA</name>
<evidence type="ECO:0000256" key="2">
    <source>
        <dbReference type="ARBA" id="ARBA00012120"/>
    </source>
</evidence>
<dbReference type="GO" id="GO:0005739">
    <property type="term" value="C:mitochondrion"/>
    <property type="evidence" value="ECO:0007669"/>
    <property type="project" value="TreeGrafter"/>
</dbReference>
<dbReference type="GO" id="GO:0019674">
    <property type="term" value="P:NAD+ metabolic process"/>
    <property type="evidence" value="ECO:0007669"/>
    <property type="project" value="InterPro"/>
</dbReference>
<proteinExistence type="inferred from homology"/>
<dbReference type="InterPro" id="IPR002504">
    <property type="entry name" value="NADK"/>
</dbReference>
<dbReference type="PANTHER" id="PTHR13158">
    <property type="match status" value="1"/>
</dbReference>
<dbReference type="InterPro" id="IPR017437">
    <property type="entry name" value="ATP-NAD_kinase_PpnK-typ_C"/>
</dbReference>
<dbReference type="Gene3D" id="2.60.200.30">
    <property type="entry name" value="Probable inorganic polyphosphate/atp-NAD kinase, domain 2"/>
    <property type="match status" value="1"/>
</dbReference>
<dbReference type="Pfam" id="PF01513">
    <property type="entry name" value="NAD_kinase"/>
    <property type="match status" value="1"/>
</dbReference>
<evidence type="ECO:0000256" key="1">
    <source>
        <dbReference type="ARBA" id="ARBA00010995"/>
    </source>
</evidence>
<dbReference type="SUPFAM" id="SSF111331">
    <property type="entry name" value="NAD kinase/diacylglycerol kinase-like"/>
    <property type="match status" value="1"/>
</dbReference>
<protein>
    <recommendedName>
        <fullName evidence="2">NAD(+) kinase</fullName>
        <ecNumber evidence="2">2.7.1.23</ecNumber>
    </recommendedName>
</protein>
<dbReference type="GO" id="GO:0003951">
    <property type="term" value="F:NAD+ kinase activity"/>
    <property type="evidence" value="ECO:0007669"/>
    <property type="project" value="UniProtKB-EC"/>
</dbReference>
<organism evidence="8 9">
    <name type="scientific">Pristionchus mayeri</name>
    <dbReference type="NCBI Taxonomy" id="1317129"/>
    <lineage>
        <taxon>Eukaryota</taxon>
        <taxon>Metazoa</taxon>
        <taxon>Ecdysozoa</taxon>
        <taxon>Nematoda</taxon>
        <taxon>Chromadorea</taxon>
        <taxon>Rhabditida</taxon>
        <taxon>Rhabditina</taxon>
        <taxon>Diplogasteromorpha</taxon>
        <taxon>Diplogasteroidea</taxon>
        <taxon>Neodiplogasteridae</taxon>
        <taxon>Pristionchus</taxon>
    </lineage>
</organism>
<keyword evidence="6" id="KW-0520">NAD</keyword>
<gene>
    <name evidence="8" type="ORF">PMAYCL1PPCAC_22132</name>
</gene>
<dbReference type="InterPro" id="IPR016064">
    <property type="entry name" value="NAD/diacylglycerol_kinase_sf"/>
</dbReference>
<keyword evidence="9" id="KW-1185">Reference proteome</keyword>
<evidence type="ECO:0000256" key="4">
    <source>
        <dbReference type="ARBA" id="ARBA00022777"/>
    </source>
</evidence>
<comment type="similarity">
    <text evidence="1">Belongs to the NAD kinase family.</text>
</comment>
<dbReference type="AlphaFoldDB" id="A0AAN5CXR2"/>